<dbReference type="InterPro" id="IPR021328">
    <property type="entry name" value="CotB-like"/>
</dbReference>
<organism evidence="1">
    <name type="scientific">viral metagenome</name>
    <dbReference type="NCBI Taxonomy" id="1070528"/>
    <lineage>
        <taxon>unclassified sequences</taxon>
        <taxon>metagenomes</taxon>
        <taxon>organismal metagenomes</taxon>
    </lineage>
</organism>
<name>A0A6C0AE28_9ZZZZ</name>
<evidence type="ECO:0000313" key="1">
    <source>
        <dbReference type="EMBL" id="QHS77720.1"/>
    </source>
</evidence>
<proteinExistence type="predicted"/>
<dbReference type="Pfam" id="PF11155">
    <property type="entry name" value="DUF2935"/>
    <property type="match status" value="2"/>
</dbReference>
<accession>A0A6C0AE28</accession>
<reference evidence="1" key="1">
    <citation type="journal article" date="2020" name="Nature">
        <title>Giant virus diversity and host interactions through global metagenomics.</title>
        <authorList>
            <person name="Schulz F."/>
            <person name="Roux S."/>
            <person name="Paez-Espino D."/>
            <person name="Jungbluth S."/>
            <person name="Walsh D.A."/>
            <person name="Denef V.J."/>
            <person name="McMahon K.D."/>
            <person name="Konstantinidis K.T."/>
            <person name="Eloe-Fadrosh E.A."/>
            <person name="Kyrpides N.C."/>
            <person name="Woyke T."/>
        </authorList>
    </citation>
    <scope>NUCLEOTIDE SEQUENCE</scope>
    <source>
        <strain evidence="1">GVMAG-S-1021933-23</strain>
    </source>
</reference>
<dbReference type="SUPFAM" id="SSF158430">
    <property type="entry name" value="Bacillus cereus metalloprotein-like"/>
    <property type="match status" value="2"/>
</dbReference>
<evidence type="ECO:0008006" key="2">
    <source>
        <dbReference type="Google" id="ProtNLM"/>
    </source>
</evidence>
<sequence>MEDQSFTFNEISNMDNIEFWLRQFMEHSLFIKIGIVDLDLETKNIRENAEKWQKYWKKTLQKHLSDIDVRHEIKNSAINFSKFKTEILDLTKQKFTGWLVPEFIEHIKDEVDYFLKREFKNNLDNEFIIRFWNEINQEHSEFNASLLDNSEKELIEKSNNFAKRFEVLKNLEEFEVIQFTLLSLHCAEELDDFFTSGKDGIEDRSIKSAIHPVLIEHVKRETQRGLFEMNEILRDFR</sequence>
<dbReference type="EMBL" id="MN740593">
    <property type="protein sequence ID" value="QHS77720.1"/>
    <property type="molecule type" value="Genomic_DNA"/>
</dbReference>
<dbReference type="AlphaFoldDB" id="A0A6C0AE28"/>
<dbReference type="Gene3D" id="1.20.1260.120">
    <property type="entry name" value="Protein of unknown function DUF2935"/>
    <property type="match status" value="1"/>
</dbReference>
<protein>
    <recommendedName>
        <fullName evidence="2">DUF2935 domain-containing protein</fullName>
    </recommendedName>
</protein>